<organism evidence="2">
    <name type="scientific">Kwoniella bestiolae CBS 10118</name>
    <dbReference type="NCBI Taxonomy" id="1296100"/>
    <lineage>
        <taxon>Eukaryota</taxon>
        <taxon>Fungi</taxon>
        <taxon>Dikarya</taxon>
        <taxon>Basidiomycota</taxon>
        <taxon>Agaricomycotina</taxon>
        <taxon>Tremellomycetes</taxon>
        <taxon>Tremellales</taxon>
        <taxon>Cryptococcaceae</taxon>
        <taxon>Kwoniella</taxon>
    </lineage>
</organism>
<feature type="region of interest" description="Disordered" evidence="1">
    <location>
        <begin position="1"/>
        <end position="42"/>
    </location>
</feature>
<feature type="region of interest" description="Disordered" evidence="1">
    <location>
        <begin position="207"/>
        <end position="256"/>
    </location>
</feature>
<feature type="compositionally biased region" description="Polar residues" evidence="1">
    <location>
        <begin position="240"/>
        <end position="256"/>
    </location>
</feature>
<dbReference type="AlphaFoldDB" id="A0A1B9GGW8"/>
<dbReference type="EMBL" id="KI894018">
    <property type="protein sequence ID" value="OCF30238.1"/>
    <property type="molecule type" value="Genomic_DNA"/>
</dbReference>
<feature type="compositionally biased region" description="Polar residues" evidence="1">
    <location>
        <begin position="215"/>
        <end position="229"/>
    </location>
</feature>
<gene>
    <name evidence="2" type="ORF">I302_01757</name>
    <name evidence="3" type="ORF">I302_103059</name>
</gene>
<reference evidence="2" key="1">
    <citation type="submission" date="2013-07" db="EMBL/GenBank/DDBJ databases">
        <title>The Genome Sequence of Cryptococcus bestiolae CBS10118.</title>
        <authorList>
            <consortium name="The Broad Institute Genome Sequencing Platform"/>
            <person name="Cuomo C."/>
            <person name="Litvintseva A."/>
            <person name="Chen Y."/>
            <person name="Heitman J."/>
            <person name="Sun S."/>
            <person name="Springer D."/>
            <person name="Dromer F."/>
            <person name="Young S.K."/>
            <person name="Zeng Q."/>
            <person name="Gargeya S."/>
            <person name="Fitzgerald M."/>
            <person name="Abouelleil A."/>
            <person name="Alvarado L."/>
            <person name="Berlin A.M."/>
            <person name="Chapman S.B."/>
            <person name="Dewar J."/>
            <person name="Goldberg J."/>
            <person name="Griggs A."/>
            <person name="Gujja S."/>
            <person name="Hansen M."/>
            <person name="Howarth C."/>
            <person name="Imamovic A."/>
            <person name="Larimer J."/>
            <person name="McCowan C."/>
            <person name="Murphy C."/>
            <person name="Pearson M."/>
            <person name="Priest M."/>
            <person name="Roberts A."/>
            <person name="Saif S."/>
            <person name="Shea T."/>
            <person name="Sykes S."/>
            <person name="Wortman J."/>
            <person name="Nusbaum C."/>
            <person name="Birren B."/>
        </authorList>
    </citation>
    <scope>NUCLEOTIDE SEQUENCE [LARGE SCALE GENOMIC DNA]</scope>
    <source>
        <strain evidence="2">CBS 10118</strain>
    </source>
</reference>
<dbReference type="EMBL" id="CP144541">
    <property type="protein sequence ID" value="WVW81068.1"/>
    <property type="molecule type" value="Genomic_DNA"/>
</dbReference>
<accession>A0A1B9GGW8</accession>
<reference evidence="3" key="4">
    <citation type="submission" date="2024-02" db="EMBL/GenBank/DDBJ databases">
        <title>Comparative genomics of Cryptococcus and Kwoniella reveals pathogenesis evolution and contrasting modes of karyotype evolution via chromosome fusion or intercentromeric recombination.</title>
        <authorList>
            <person name="Coelho M.A."/>
            <person name="David-Palma M."/>
            <person name="Shea T."/>
            <person name="Bowers K."/>
            <person name="McGinley-Smith S."/>
            <person name="Mohammad A.W."/>
            <person name="Gnirke A."/>
            <person name="Yurkov A.M."/>
            <person name="Nowrousian M."/>
            <person name="Sun S."/>
            <person name="Cuomo C.A."/>
            <person name="Heitman J."/>
        </authorList>
    </citation>
    <scope>NUCLEOTIDE SEQUENCE</scope>
    <source>
        <strain evidence="3">CBS 10118</strain>
    </source>
</reference>
<keyword evidence="4" id="KW-1185">Reference proteome</keyword>
<reference evidence="3" key="2">
    <citation type="submission" date="2013-07" db="EMBL/GenBank/DDBJ databases">
        <authorList>
            <consortium name="The Broad Institute Genome Sequencing Platform"/>
            <person name="Cuomo C."/>
            <person name="Litvintseva A."/>
            <person name="Chen Y."/>
            <person name="Heitman J."/>
            <person name="Sun S."/>
            <person name="Springer D."/>
            <person name="Dromer F."/>
            <person name="Young S.K."/>
            <person name="Zeng Q."/>
            <person name="Gargeya S."/>
            <person name="Fitzgerald M."/>
            <person name="Abouelleil A."/>
            <person name="Alvarado L."/>
            <person name="Berlin A.M."/>
            <person name="Chapman S.B."/>
            <person name="Dewar J."/>
            <person name="Goldberg J."/>
            <person name="Griggs A."/>
            <person name="Gujja S."/>
            <person name="Hansen M."/>
            <person name="Howarth C."/>
            <person name="Imamovic A."/>
            <person name="Larimer J."/>
            <person name="McCowan C."/>
            <person name="Murphy C."/>
            <person name="Pearson M."/>
            <person name="Priest M."/>
            <person name="Roberts A."/>
            <person name="Saif S."/>
            <person name="Shea T."/>
            <person name="Sykes S."/>
            <person name="Wortman J."/>
            <person name="Nusbaum C."/>
            <person name="Birren B."/>
        </authorList>
    </citation>
    <scope>NUCLEOTIDE SEQUENCE</scope>
    <source>
        <strain evidence="3">CBS 10118</strain>
    </source>
</reference>
<evidence type="ECO:0000313" key="4">
    <source>
        <dbReference type="Proteomes" id="UP000092730"/>
    </source>
</evidence>
<dbReference type="RefSeq" id="XP_019051308.1">
    <property type="nucleotide sequence ID" value="XM_019188430.1"/>
</dbReference>
<feature type="compositionally biased region" description="Low complexity" evidence="1">
    <location>
        <begin position="1"/>
        <end position="11"/>
    </location>
</feature>
<feature type="compositionally biased region" description="Low complexity" evidence="1">
    <location>
        <begin position="19"/>
        <end position="31"/>
    </location>
</feature>
<name>A0A1B9GGW8_9TREE</name>
<dbReference type="GeneID" id="30206156"/>
<reference evidence="2" key="3">
    <citation type="submission" date="2014-01" db="EMBL/GenBank/DDBJ databases">
        <title>Evolution of pathogenesis and genome organization in the Tremellales.</title>
        <authorList>
            <person name="Cuomo C."/>
            <person name="Litvintseva A."/>
            <person name="Heitman J."/>
            <person name="Chen Y."/>
            <person name="Sun S."/>
            <person name="Springer D."/>
            <person name="Dromer F."/>
            <person name="Young S."/>
            <person name="Zeng Q."/>
            <person name="Chapman S."/>
            <person name="Gujja S."/>
            <person name="Saif S."/>
            <person name="Birren B."/>
        </authorList>
    </citation>
    <scope>NUCLEOTIDE SEQUENCE</scope>
    <source>
        <strain evidence="2">CBS 10118</strain>
    </source>
</reference>
<dbReference type="VEuPathDB" id="FungiDB:I302_01757"/>
<dbReference type="KEGG" id="kbi:30206156"/>
<proteinExistence type="predicted"/>
<evidence type="ECO:0000256" key="1">
    <source>
        <dbReference type="SAM" id="MobiDB-lite"/>
    </source>
</evidence>
<dbReference type="Proteomes" id="UP000092730">
    <property type="component" value="Chromosome 1"/>
</dbReference>
<sequence>MSTDTSALGVPLAGGSGGASSFPSSSVQAGGTSNALSDPDKENILESIDAAIQSFQALLRDQQREKRNEYAQANSKMVLHVLQEVKDDVNAAEPIDFSTSIEESWRASPLGKYQKHERPSVKDWQERIREDISKASGREAPFEAIVVSALFTIGSYVDQTQSHWSQPPPQKDDHYAQSSVADRAWDFVAIQSARNPQYHKKMDEMHKSYVEEGRQQLSGGVSQSDSPPSRKTPWYMRGSSWFQGSSKGSKSAMRSE</sequence>
<evidence type="ECO:0000313" key="3">
    <source>
        <dbReference type="EMBL" id="WVW81068.1"/>
    </source>
</evidence>
<protein>
    <submittedName>
        <fullName evidence="2">Uncharacterized protein</fullName>
    </submittedName>
</protein>
<evidence type="ECO:0000313" key="2">
    <source>
        <dbReference type="EMBL" id="OCF30238.1"/>
    </source>
</evidence>